<dbReference type="Proteomes" id="UP000475862">
    <property type="component" value="Unassembled WGS sequence"/>
</dbReference>
<keyword evidence="2" id="KW-1185">Reference proteome</keyword>
<name>A0A6G0TTN1_APHGL</name>
<organism evidence="1 2">
    <name type="scientific">Aphis glycines</name>
    <name type="common">Soybean aphid</name>
    <dbReference type="NCBI Taxonomy" id="307491"/>
    <lineage>
        <taxon>Eukaryota</taxon>
        <taxon>Metazoa</taxon>
        <taxon>Ecdysozoa</taxon>
        <taxon>Arthropoda</taxon>
        <taxon>Hexapoda</taxon>
        <taxon>Insecta</taxon>
        <taxon>Pterygota</taxon>
        <taxon>Neoptera</taxon>
        <taxon>Paraneoptera</taxon>
        <taxon>Hemiptera</taxon>
        <taxon>Sternorrhyncha</taxon>
        <taxon>Aphidomorpha</taxon>
        <taxon>Aphidoidea</taxon>
        <taxon>Aphididae</taxon>
        <taxon>Aphidini</taxon>
        <taxon>Aphis</taxon>
        <taxon>Aphis</taxon>
    </lineage>
</organism>
<reference evidence="1 2" key="1">
    <citation type="submission" date="2019-08" db="EMBL/GenBank/DDBJ databases">
        <title>The genome of the soybean aphid Biotype 1, its phylome, world population structure and adaptation to the North American continent.</title>
        <authorList>
            <person name="Giordano R."/>
            <person name="Donthu R.K."/>
            <person name="Hernandez A.G."/>
            <person name="Wright C.L."/>
            <person name="Zimin A.V."/>
        </authorList>
    </citation>
    <scope>NUCLEOTIDE SEQUENCE [LARGE SCALE GENOMIC DNA]</scope>
    <source>
        <tissue evidence="1">Whole aphids</tissue>
    </source>
</reference>
<dbReference type="EMBL" id="VYZN01000017">
    <property type="protein sequence ID" value="KAE9538110.1"/>
    <property type="molecule type" value="Genomic_DNA"/>
</dbReference>
<comment type="caution">
    <text evidence="1">The sequence shown here is derived from an EMBL/GenBank/DDBJ whole genome shotgun (WGS) entry which is preliminary data.</text>
</comment>
<sequence length="335" mass="38335">MSNDSSDANALIWIFIVKYFCNLFPNNSEESSFKFLYKSMKFKSCFNPFLTISKIQLEKIAHWPVFRWRGNNRVPLQGAADAWIVRSDNAVKASCHVIWPILGKLRSVFRRASTVDILTIKFYKTVLDGWMISTGHGLARLIYDPQYTVTNYTCSCSFDSLGYLFIEHQNDINCLYIVPIMADVVDFGAYTMTVSALRYQTASSDALKSLMIEQCFVQFVQLICGNIHLYFSTEYMDDQIRLPCQHSVQVFCQNQSLYSTDEQSLTLVGSNSRNKKHDFNMASSNTSILLFRIIALAKHTNCLCPTLKLDPPSDIFEFRPSDKSSTTFLSSTFKY</sequence>
<accession>A0A6G0TTN1</accession>
<proteinExistence type="predicted"/>
<protein>
    <submittedName>
        <fullName evidence="1">Uncharacterized protein</fullName>
    </submittedName>
</protein>
<gene>
    <name evidence="1" type="ORF">AGLY_006082</name>
</gene>
<dbReference type="AlphaFoldDB" id="A0A6G0TTN1"/>
<evidence type="ECO:0000313" key="2">
    <source>
        <dbReference type="Proteomes" id="UP000475862"/>
    </source>
</evidence>
<evidence type="ECO:0000313" key="1">
    <source>
        <dbReference type="EMBL" id="KAE9538110.1"/>
    </source>
</evidence>